<keyword evidence="2" id="KW-1185">Reference proteome</keyword>
<dbReference type="Proteomes" id="UP000199527">
    <property type="component" value="Unassembled WGS sequence"/>
</dbReference>
<protein>
    <submittedName>
        <fullName evidence="1">Uncharacterized protein</fullName>
    </submittedName>
</protein>
<proteinExistence type="predicted"/>
<dbReference type="AlphaFoldDB" id="A0A1G8NQZ9"/>
<accession>A0A1G8NQZ9</accession>
<dbReference type="EMBL" id="FNEM01000003">
    <property type="protein sequence ID" value="SDI82618.1"/>
    <property type="molecule type" value="Genomic_DNA"/>
</dbReference>
<evidence type="ECO:0000313" key="2">
    <source>
        <dbReference type="Proteomes" id="UP000199527"/>
    </source>
</evidence>
<organism evidence="1 2">
    <name type="scientific">Ferrimonas sediminum</name>
    <dbReference type="NCBI Taxonomy" id="718193"/>
    <lineage>
        <taxon>Bacteria</taxon>
        <taxon>Pseudomonadati</taxon>
        <taxon>Pseudomonadota</taxon>
        <taxon>Gammaproteobacteria</taxon>
        <taxon>Alteromonadales</taxon>
        <taxon>Ferrimonadaceae</taxon>
        <taxon>Ferrimonas</taxon>
    </lineage>
</organism>
<reference evidence="2" key="1">
    <citation type="submission" date="2016-10" db="EMBL/GenBank/DDBJ databases">
        <authorList>
            <person name="Varghese N."/>
            <person name="Submissions S."/>
        </authorList>
    </citation>
    <scope>NUCLEOTIDE SEQUENCE [LARGE SCALE GENOMIC DNA]</scope>
    <source>
        <strain evidence="2">DSM 23317</strain>
    </source>
</reference>
<evidence type="ECO:0000313" key="1">
    <source>
        <dbReference type="EMBL" id="SDI82618.1"/>
    </source>
</evidence>
<gene>
    <name evidence="1" type="ORF">SAMN04488540_103203</name>
</gene>
<name>A0A1G8NQZ9_9GAMM</name>
<sequence>MVSPFFDSAGVMVIPGKGSSITSMILSAKAHEAGSAE</sequence>